<evidence type="ECO:0000313" key="2">
    <source>
        <dbReference type="Proteomes" id="UP000593564"/>
    </source>
</evidence>
<protein>
    <submittedName>
        <fullName evidence="1">Uncharacterized protein</fullName>
    </submittedName>
</protein>
<dbReference type="AlphaFoldDB" id="A0A7J7HAH3"/>
<dbReference type="Proteomes" id="UP000593564">
    <property type="component" value="Unassembled WGS sequence"/>
</dbReference>
<sequence>MERVIRAFAGQVDGSKVVYGLDELFFVSDRDDRVWTVVLRTEVTSDHSGLRLRGTLWSSPSKSISESNQLSNQGFSAQILEEKFFFYSTLNSYSTYQ</sequence>
<organism evidence="1 2">
    <name type="scientific">Camellia sinensis</name>
    <name type="common">Tea plant</name>
    <name type="synonym">Thea sinensis</name>
    <dbReference type="NCBI Taxonomy" id="4442"/>
    <lineage>
        <taxon>Eukaryota</taxon>
        <taxon>Viridiplantae</taxon>
        <taxon>Streptophyta</taxon>
        <taxon>Embryophyta</taxon>
        <taxon>Tracheophyta</taxon>
        <taxon>Spermatophyta</taxon>
        <taxon>Magnoliopsida</taxon>
        <taxon>eudicotyledons</taxon>
        <taxon>Gunneridae</taxon>
        <taxon>Pentapetalae</taxon>
        <taxon>asterids</taxon>
        <taxon>Ericales</taxon>
        <taxon>Theaceae</taxon>
        <taxon>Camellia</taxon>
    </lineage>
</organism>
<keyword evidence="2" id="KW-1185">Reference proteome</keyword>
<proteinExistence type="predicted"/>
<dbReference type="EMBL" id="JACBKZ010000006">
    <property type="protein sequence ID" value="KAF5948874.1"/>
    <property type="molecule type" value="Genomic_DNA"/>
</dbReference>
<comment type="caution">
    <text evidence="1">The sequence shown here is derived from an EMBL/GenBank/DDBJ whole genome shotgun (WGS) entry which is preliminary data.</text>
</comment>
<reference evidence="2" key="1">
    <citation type="journal article" date="2020" name="Nat. Commun.">
        <title>Genome assembly of wild tea tree DASZ reveals pedigree and selection history of tea varieties.</title>
        <authorList>
            <person name="Zhang W."/>
            <person name="Zhang Y."/>
            <person name="Qiu H."/>
            <person name="Guo Y."/>
            <person name="Wan H."/>
            <person name="Zhang X."/>
            <person name="Scossa F."/>
            <person name="Alseekh S."/>
            <person name="Zhang Q."/>
            <person name="Wang P."/>
            <person name="Xu L."/>
            <person name="Schmidt M.H."/>
            <person name="Jia X."/>
            <person name="Li D."/>
            <person name="Zhu A."/>
            <person name="Guo F."/>
            <person name="Chen W."/>
            <person name="Ni D."/>
            <person name="Usadel B."/>
            <person name="Fernie A.R."/>
            <person name="Wen W."/>
        </authorList>
    </citation>
    <scope>NUCLEOTIDE SEQUENCE [LARGE SCALE GENOMIC DNA]</scope>
    <source>
        <strain evidence="2">cv. G240</strain>
    </source>
</reference>
<accession>A0A7J7HAH3</accession>
<reference evidence="1 2" key="2">
    <citation type="submission" date="2020-07" db="EMBL/GenBank/DDBJ databases">
        <title>Genome assembly of wild tea tree DASZ reveals pedigree and selection history of tea varieties.</title>
        <authorList>
            <person name="Zhang W."/>
        </authorList>
    </citation>
    <scope>NUCLEOTIDE SEQUENCE [LARGE SCALE GENOMIC DNA]</scope>
    <source>
        <strain evidence="2">cv. G240</strain>
        <tissue evidence="1">Leaf</tissue>
    </source>
</reference>
<name>A0A7J7HAH3_CAMSI</name>
<gene>
    <name evidence="1" type="ORF">HYC85_014831</name>
</gene>
<evidence type="ECO:0000313" key="1">
    <source>
        <dbReference type="EMBL" id="KAF5948874.1"/>
    </source>
</evidence>